<gene>
    <name evidence="1" type="ORF">E7Z59_14715</name>
</gene>
<dbReference type="Gene3D" id="2.60.40.10">
    <property type="entry name" value="Immunoglobulins"/>
    <property type="match status" value="1"/>
</dbReference>
<dbReference type="Pfam" id="PF07610">
    <property type="entry name" value="DUF1573"/>
    <property type="match status" value="1"/>
</dbReference>
<evidence type="ECO:0000313" key="2">
    <source>
        <dbReference type="Proteomes" id="UP000305939"/>
    </source>
</evidence>
<dbReference type="PANTHER" id="PTHR37833:SF1">
    <property type="entry name" value="SIGNAL PEPTIDE PROTEIN"/>
    <property type="match status" value="1"/>
</dbReference>
<keyword evidence="2" id="KW-1185">Reference proteome</keyword>
<dbReference type="Proteomes" id="UP000305939">
    <property type="component" value="Unassembled WGS sequence"/>
</dbReference>
<evidence type="ECO:0000313" key="1">
    <source>
        <dbReference type="EMBL" id="THD65830.1"/>
    </source>
</evidence>
<dbReference type="AlphaFoldDB" id="A0A4V3UXV5"/>
<dbReference type="EMBL" id="SSMC01000004">
    <property type="protein sequence ID" value="THD65830.1"/>
    <property type="molecule type" value="Genomic_DNA"/>
</dbReference>
<dbReference type="RefSeq" id="WP_136337113.1">
    <property type="nucleotide sequence ID" value="NZ_QXMP01000016.1"/>
</dbReference>
<dbReference type="PROSITE" id="PS51257">
    <property type="entry name" value="PROKAR_LIPOPROTEIN"/>
    <property type="match status" value="1"/>
</dbReference>
<dbReference type="OrthoDB" id="826619at2"/>
<dbReference type="PANTHER" id="PTHR37833">
    <property type="entry name" value="LIPOPROTEIN-RELATED"/>
    <property type="match status" value="1"/>
</dbReference>
<comment type="caution">
    <text evidence="1">The sequence shown here is derived from an EMBL/GenBank/DDBJ whole genome shotgun (WGS) entry which is preliminary data.</text>
</comment>
<organism evidence="1 2">
    <name type="scientific">Robertkochia marina</name>
    <dbReference type="NCBI Taxonomy" id="1227945"/>
    <lineage>
        <taxon>Bacteria</taxon>
        <taxon>Pseudomonadati</taxon>
        <taxon>Bacteroidota</taxon>
        <taxon>Flavobacteriia</taxon>
        <taxon>Flavobacteriales</taxon>
        <taxon>Flavobacteriaceae</taxon>
        <taxon>Robertkochia</taxon>
    </lineage>
</organism>
<proteinExistence type="predicted"/>
<name>A0A4V3UXV5_9FLAO</name>
<dbReference type="InterPro" id="IPR013783">
    <property type="entry name" value="Ig-like_fold"/>
</dbReference>
<accession>A0A4V3UXV5</accession>
<sequence length="151" mass="16178">MKRAILLSGMVALMAFTSCKDDASSKIKSENVEMAQQRDEANAKVPAMTFDQTEHDFGTIAKGTAVEKVFTFTNTGDAPLVITDASSSCGCTIPEYPKNEPIAPGESGEILVKFNGSGMNEVTKTVRIIANTEKGTEQLKIKAFVEAQPAQ</sequence>
<dbReference type="InterPro" id="IPR011467">
    <property type="entry name" value="DUF1573"/>
</dbReference>
<protein>
    <submittedName>
        <fullName evidence="1">DUF1573 domain-containing protein</fullName>
    </submittedName>
</protein>
<reference evidence="1 2" key="1">
    <citation type="submission" date="2019-04" db="EMBL/GenBank/DDBJ databases">
        <title>Draft genome sequence of Robertkochia marina CC-AMO-30D.</title>
        <authorList>
            <person name="Hameed A."/>
            <person name="Lin S.-Y."/>
            <person name="Shahina M."/>
            <person name="Lai W.-A."/>
            <person name="Young C.-C."/>
        </authorList>
    </citation>
    <scope>NUCLEOTIDE SEQUENCE [LARGE SCALE GENOMIC DNA]</scope>
    <source>
        <strain evidence="1 2">CC-AMO-30D</strain>
    </source>
</reference>